<organism evidence="2 3">
    <name type="scientific">Daucus carota subsp. sativus</name>
    <name type="common">Carrot</name>
    <dbReference type="NCBI Taxonomy" id="79200"/>
    <lineage>
        <taxon>Eukaryota</taxon>
        <taxon>Viridiplantae</taxon>
        <taxon>Streptophyta</taxon>
        <taxon>Embryophyta</taxon>
        <taxon>Tracheophyta</taxon>
        <taxon>Spermatophyta</taxon>
        <taxon>Magnoliopsida</taxon>
        <taxon>eudicotyledons</taxon>
        <taxon>Gunneridae</taxon>
        <taxon>Pentapetalae</taxon>
        <taxon>asterids</taxon>
        <taxon>campanulids</taxon>
        <taxon>Apiales</taxon>
        <taxon>Apiaceae</taxon>
        <taxon>Apioideae</taxon>
        <taxon>Scandiceae</taxon>
        <taxon>Daucinae</taxon>
        <taxon>Daucus</taxon>
        <taxon>Daucus sect. Daucus</taxon>
    </lineage>
</organism>
<name>A0AAF0WC26_DAUCS</name>
<feature type="compositionally biased region" description="Polar residues" evidence="1">
    <location>
        <begin position="9"/>
        <end position="28"/>
    </location>
</feature>
<dbReference type="Proteomes" id="UP000077755">
    <property type="component" value="Chromosome 2"/>
</dbReference>
<dbReference type="EMBL" id="CP093344">
    <property type="protein sequence ID" value="WOG86051.1"/>
    <property type="molecule type" value="Genomic_DNA"/>
</dbReference>
<reference evidence="2" key="2">
    <citation type="submission" date="2022-03" db="EMBL/GenBank/DDBJ databases">
        <title>Draft title - Genomic analysis of global carrot germplasm unveils the trajectory of domestication and the origin of high carotenoid orange carrot.</title>
        <authorList>
            <person name="Iorizzo M."/>
            <person name="Ellison S."/>
            <person name="Senalik D."/>
            <person name="Macko-Podgorni A."/>
            <person name="Grzebelus D."/>
            <person name="Bostan H."/>
            <person name="Rolling W."/>
            <person name="Curaba J."/>
            <person name="Simon P."/>
        </authorList>
    </citation>
    <scope>NUCLEOTIDE SEQUENCE</scope>
    <source>
        <tissue evidence="2">Leaf</tissue>
    </source>
</reference>
<feature type="region of interest" description="Disordered" evidence="1">
    <location>
        <begin position="1"/>
        <end position="33"/>
    </location>
</feature>
<evidence type="ECO:0000256" key="1">
    <source>
        <dbReference type="SAM" id="MobiDB-lite"/>
    </source>
</evidence>
<evidence type="ECO:0000313" key="2">
    <source>
        <dbReference type="EMBL" id="WOG86051.1"/>
    </source>
</evidence>
<reference evidence="2" key="1">
    <citation type="journal article" date="2016" name="Nat. Genet.">
        <title>A high-quality carrot genome assembly provides new insights into carotenoid accumulation and asterid genome evolution.</title>
        <authorList>
            <person name="Iorizzo M."/>
            <person name="Ellison S."/>
            <person name="Senalik D."/>
            <person name="Zeng P."/>
            <person name="Satapoomin P."/>
            <person name="Huang J."/>
            <person name="Bowman M."/>
            <person name="Iovene M."/>
            <person name="Sanseverino W."/>
            <person name="Cavagnaro P."/>
            <person name="Yildiz M."/>
            <person name="Macko-Podgorni A."/>
            <person name="Moranska E."/>
            <person name="Grzebelus E."/>
            <person name="Grzebelus D."/>
            <person name="Ashrafi H."/>
            <person name="Zheng Z."/>
            <person name="Cheng S."/>
            <person name="Spooner D."/>
            <person name="Van Deynze A."/>
            <person name="Simon P."/>
        </authorList>
    </citation>
    <scope>NUCLEOTIDE SEQUENCE</scope>
    <source>
        <tissue evidence="2">Leaf</tissue>
    </source>
</reference>
<keyword evidence="3" id="KW-1185">Reference proteome</keyword>
<dbReference type="AlphaFoldDB" id="A0AAF0WC26"/>
<proteinExistence type="predicted"/>
<protein>
    <submittedName>
        <fullName evidence="2">Uncharacterized protein</fullName>
    </submittedName>
</protein>
<gene>
    <name evidence="2" type="ORF">DCAR_0205249</name>
</gene>
<sequence length="154" mass="17671">MRAVRKNKSVSTNKKAVSSPCLGNSSPVSVRKKNAISTKLRKQISKKRTPVEEPITKKREGLKLLKRGAVTMHRILSRKILGIKHFVPFNRKGEPYGPTAAEMQSYIGVLARTKPPIWYKSWNEVPKERKEKIWDCVQVVLSFALTNDRLHPYY</sequence>
<evidence type="ECO:0000313" key="3">
    <source>
        <dbReference type="Proteomes" id="UP000077755"/>
    </source>
</evidence>
<accession>A0AAF0WC26</accession>